<feature type="region of interest" description="Disordered" evidence="1">
    <location>
        <begin position="51"/>
        <end position="110"/>
    </location>
</feature>
<feature type="compositionally biased region" description="Pro residues" evidence="1">
    <location>
        <begin position="70"/>
        <end position="80"/>
    </location>
</feature>
<proteinExistence type="predicted"/>
<keyword evidence="3" id="KW-1185">Reference proteome</keyword>
<evidence type="ECO:0000256" key="1">
    <source>
        <dbReference type="SAM" id="MobiDB-lite"/>
    </source>
</evidence>
<sequence length="151" mass="16842">MRLVRDRKLSAVRAVAVCSHFLHSHPYCDQTSASVLLCSLFPLPQRRAGNVSSKFTEEADLNERRDRPVPEPVAPPPPPIAEEHTTQHRRPTLSGPLHKRGPANIPTVTRPAPVSGVREVLFCTELLFYTLPRTLPSAHDVDDSTWHSDKS</sequence>
<reference evidence="2" key="1">
    <citation type="submission" date="2022-01" db="EMBL/GenBank/DDBJ databases">
        <authorList>
            <person name="Braso-Vives M."/>
        </authorList>
    </citation>
    <scope>NUCLEOTIDE SEQUENCE</scope>
</reference>
<protein>
    <submittedName>
        <fullName evidence="2">Hypp3522 protein</fullName>
    </submittedName>
</protein>
<evidence type="ECO:0000313" key="2">
    <source>
        <dbReference type="EMBL" id="CAH1266694.1"/>
    </source>
</evidence>
<feature type="compositionally biased region" description="Basic and acidic residues" evidence="1">
    <location>
        <begin position="55"/>
        <end position="69"/>
    </location>
</feature>
<dbReference type="AlphaFoldDB" id="A0A8K0A181"/>
<feature type="compositionally biased region" description="Basic residues" evidence="1">
    <location>
        <begin position="87"/>
        <end position="101"/>
    </location>
</feature>
<evidence type="ECO:0000313" key="3">
    <source>
        <dbReference type="Proteomes" id="UP000838412"/>
    </source>
</evidence>
<dbReference type="EMBL" id="OV696691">
    <property type="protein sequence ID" value="CAH1266694.1"/>
    <property type="molecule type" value="Genomic_DNA"/>
</dbReference>
<dbReference type="Proteomes" id="UP000838412">
    <property type="component" value="Chromosome 6"/>
</dbReference>
<name>A0A8K0A181_BRALA</name>
<gene>
    <name evidence="2" type="primary">Hypp3522</name>
    <name evidence="2" type="ORF">BLAG_LOCUS20244</name>
</gene>
<organism evidence="2 3">
    <name type="scientific">Branchiostoma lanceolatum</name>
    <name type="common">Common lancelet</name>
    <name type="synonym">Amphioxus lanceolatum</name>
    <dbReference type="NCBI Taxonomy" id="7740"/>
    <lineage>
        <taxon>Eukaryota</taxon>
        <taxon>Metazoa</taxon>
        <taxon>Chordata</taxon>
        <taxon>Cephalochordata</taxon>
        <taxon>Leptocardii</taxon>
        <taxon>Amphioxiformes</taxon>
        <taxon>Branchiostomatidae</taxon>
        <taxon>Branchiostoma</taxon>
    </lineage>
</organism>
<accession>A0A8K0A181</accession>